<evidence type="ECO:0000256" key="1">
    <source>
        <dbReference type="SAM" id="MobiDB-lite"/>
    </source>
</evidence>
<dbReference type="EMBL" id="BKCP01004772">
    <property type="protein sequence ID" value="GER33677.1"/>
    <property type="molecule type" value="Genomic_DNA"/>
</dbReference>
<keyword evidence="3" id="KW-1185">Reference proteome</keyword>
<dbReference type="OrthoDB" id="426293at2759"/>
<keyword evidence="2" id="KW-0407">Ion channel</keyword>
<accession>A0A5A7PMY9</accession>
<comment type="caution">
    <text evidence="2">The sequence shown here is derived from an EMBL/GenBank/DDBJ whole genome shotgun (WGS) entry which is preliminary data.</text>
</comment>
<dbReference type="InterPro" id="IPR036770">
    <property type="entry name" value="Ankyrin_rpt-contain_sf"/>
</dbReference>
<keyword evidence="2" id="KW-0813">Transport</keyword>
<feature type="compositionally biased region" description="Basic and acidic residues" evidence="1">
    <location>
        <begin position="1"/>
        <end position="14"/>
    </location>
</feature>
<proteinExistence type="predicted"/>
<dbReference type="SUPFAM" id="SSF48403">
    <property type="entry name" value="Ankyrin repeat"/>
    <property type="match status" value="1"/>
</dbReference>
<dbReference type="AlphaFoldDB" id="A0A5A7PMY9"/>
<dbReference type="Gene3D" id="1.25.40.20">
    <property type="entry name" value="Ankyrin repeat-containing domain"/>
    <property type="match status" value="1"/>
</dbReference>
<feature type="compositionally biased region" description="Basic residues" evidence="1">
    <location>
        <begin position="198"/>
        <end position="212"/>
    </location>
</feature>
<sequence>MAERSQRCQRRNDENLAAQEEMAQSSRVSLEEGSYDASNILTDIGHMLPNGRMDVPLSICFSTTRADDLLLHYLLRRVLEPDELYSNNRTALLRCQYQMYNAASNGSLEFVHLLLDYSADTNKEVSTNPLPCVYKKTSSKDSEGNVSLWDWILRNDQPVIKVLINNGITLSSRMSASWYARNGCHPSQQHGDHEPPHNHLRGKPREHKRGSRRVPTSTVQTCKRDIHVGEPEGDVLIFMAGQVITVTLTVRLSKIAETIRSHSLAALLLFSVVRFKVVLTLTSEFGGVSEYDGENLLRYQIHHIQRAVYSKFFWLGMTKGATLMDTKGDCFCAGCFTVLNLYEFCRFV</sequence>
<feature type="region of interest" description="Disordered" evidence="1">
    <location>
        <begin position="182"/>
        <end position="217"/>
    </location>
</feature>
<gene>
    <name evidence="2" type="ORF">STAS_09825</name>
</gene>
<protein>
    <submittedName>
        <fullName evidence="2">Potassium channel NKT1</fullName>
    </submittedName>
</protein>
<reference evidence="3" key="1">
    <citation type="journal article" date="2019" name="Curr. Biol.">
        <title>Genome Sequence of Striga asiatica Provides Insight into the Evolution of Plant Parasitism.</title>
        <authorList>
            <person name="Yoshida S."/>
            <person name="Kim S."/>
            <person name="Wafula E.K."/>
            <person name="Tanskanen J."/>
            <person name="Kim Y.M."/>
            <person name="Honaas L."/>
            <person name="Yang Z."/>
            <person name="Spallek T."/>
            <person name="Conn C.E."/>
            <person name="Ichihashi Y."/>
            <person name="Cheong K."/>
            <person name="Cui S."/>
            <person name="Der J.P."/>
            <person name="Gundlach H."/>
            <person name="Jiao Y."/>
            <person name="Hori C."/>
            <person name="Ishida J.K."/>
            <person name="Kasahara H."/>
            <person name="Kiba T."/>
            <person name="Kim M.S."/>
            <person name="Koo N."/>
            <person name="Laohavisit A."/>
            <person name="Lee Y.H."/>
            <person name="Lumba S."/>
            <person name="McCourt P."/>
            <person name="Mortimer J.C."/>
            <person name="Mutuku J.M."/>
            <person name="Nomura T."/>
            <person name="Sasaki-Sekimoto Y."/>
            <person name="Seto Y."/>
            <person name="Wang Y."/>
            <person name="Wakatake T."/>
            <person name="Sakakibara H."/>
            <person name="Demura T."/>
            <person name="Yamaguchi S."/>
            <person name="Yoneyama K."/>
            <person name="Manabe R.I."/>
            <person name="Nelson D.C."/>
            <person name="Schulman A.H."/>
            <person name="Timko M.P."/>
            <person name="dePamphilis C.W."/>
            <person name="Choi D."/>
            <person name="Shirasu K."/>
        </authorList>
    </citation>
    <scope>NUCLEOTIDE SEQUENCE [LARGE SCALE GENOMIC DNA]</scope>
    <source>
        <strain evidence="3">cv. UVA1</strain>
    </source>
</reference>
<dbReference type="Proteomes" id="UP000325081">
    <property type="component" value="Unassembled WGS sequence"/>
</dbReference>
<keyword evidence="2" id="KW-0406">Ion transport</keyword>
<feature type="region of interest" description="Disordered" evidence="1">
    <location>
        <begin position="1"/>
        <end position="23"/>
    </location>
</feature>
<evidence type="ECO:0000313" key="2">
    <source>
        <dbReference type="EMBL" id="GER33677.1"/>
    </source>
</evidence>
<evidence type="ECO:0000313" key="3">
    <source>
        <dbReference type="Proteomes" id="UP000325081"/>
    </source>
</evidence>
<name>A0A5A7PMY9_STRAF</name>
<organism evidence="2 3">
    <name type="scientific">Striga asiatica</name>
    <name type="common">Asiatic witchweed</name>
    <name type="synonym">Buchnera asiatica</name>
    <dbReference type="NCBI Taxonomy" id="4170"/>
    <lineage>
        <taxon>Eukaryota</taxon>
        <taxon>Viridiplantae</taxon>
        <taxon>Streptophyta</taxon>
        <taxon>Embryophyta</taxon>
        <taxon>Tracheophyta</taxon>
        <taxon>Spermatophyta</taxon>
        <taxon>Magnoliopsida</taxon>
        <taxon>eudicotyledons</taxon>
        <taxon>Gunneridae</taxon>
        <taxon>Pentapetalae</taxon>
        <taxon>asterids</taxon>
        <taxon>lamiids</taxon>
        <taxon>Lamiales</taxon>
        <taxon>Orobanchaceae</taxon>
        <taxon>Buchnereae</taxon>
        <taxon>Striga</taxon>
    </lineage>
</organism>
<dbReference type="GO" id="GO:0034220">
    <property type="term" value="P:monoatomic ion transmembrane transport"/>
    <property type="evidence" value="ECO:0007669"/>
    <property type="project" value="UniProtKB-KW"/>
</dbReference>